<feature type="transmembrane region" description="Helical" evidence="1">
    <location>
        <begin position="40"/>
        <end position="59"/>
    </location>
</feature>
<organism evidence="2 3">
    <name type="scientific">Sporichthya brevicatena</name>
    <dbReference type="NCBI Taxonomy" id="171442"/>
    <lineage>
        <taxon>Bacteria</taxon>
        <taxon>Bacillati</taxon>
        <taxon>Actinomycetota</taxon>
        <taxon>Actinomycetes</taxon>
        <taxon>Sporichthyales</taxon>
        <taxon>Sporichthyaceae</taxon>
        <taxon>Sporichthya</taxon>
    </lineage>
</organism>
<evidence type="ECO:0000313" key="3">
    <source>
        <dbReference type="Proteomes" id="UP001500957"/>
    </source>
</evidence>
<dbReference type="EMBL" id="BAAAHE010000010">
    <property type="protein sequence ID" value="GAA0613348.1"/>
    <property type="molecule type" value="Genomic_DNA"/>
</dbReference>
<evidence type="ECO:0000256" key="1">
    <source>
        <dbReference type="SAM" id="Phobius"/>
    </source>
</evidence>
<feature type="transmembrane region" description="Helical" evidence="1">
    <location>
        <begin position="80"/>
        <end position="106"/>
    </location>
</feature>
<evidence type="ECO:0000313" key="2">
    <source>
        <dbReference type="EMBL" id="GAA0613348.1"/>
    </source>
</evidence>
<proteinExistence type="predicted"/>
<keyword evidence="1" id="KW-1133">Transmembrane helix</keyword>
<keyword evidence="1" id="KW-0472">Membrane</keyword>
<reference evidence="2 3" key="1">
    <citation type="journal article" date="2019" name="Int. J. Syst. Evol. Microbiol.">
        <title>The Global Catalogue of Microorganisms (GCM) 10K type strain sequencing project: providing services to taxonomists for standard genome sequencing and annotation.</title>
        <authorList>
            <consortium name="The Broad Institute Genomics Platform"/>
            <consortium name="The Broad Institute Genome Sequencing Center for Infectious Disease"/>
            <person name="Wu L."/>
            <person name="Ma J."/>
        </authorList>
    </citation>
    <scope>NUCLEOTIDE SEQUENCE [LARGE SCALE GENOMIC DNA]</scope>
    <source>
        <strain evidence="2 3">JCM 10671</strain>
    </source>
</reference>
<evidence type="ECO:0008006" key="4">
    <source>
        <dbReference type="Google" id="ProtNLM"/>
    </source>
</evidence>
<sequence>MTEVDGPDHDEYPEAVETEALPTARSAAVVGMLGVGSLPGMLFCGLGTPMAVLALALAPSARRQVVDSHGRFGGLGLIRAARICSVISLVIALLMTVGLVLAWNWLIDYAREHNGD</sequence>
<dbReference type="Proteomes" id="UP001500957">
    <property type="component" value="Unassembled WGS sequence"/>
</dbReference>
<keyword evidence="3" id="KW-1185">Reference proteome</keyword>
<gene>
    <name evidence="2" type="ORF">GCM10009547_14050</name>
</gene>
<accession>A0ABN1GKY5</accession>
<comment type="caution">
    <text evidence="2">The sequence shown here is derived from an EMBL/GenBank/DDBJ whole genome shotgun (WGS) entry which is preliminary data.</text>
</comment>
<protein>
    <recommendedName>
        <fullName evidence="4">DUF4190 domain-containing protein</fullName>
    </recommendedName>
</protein>
<keyword evidence="1" id="KW-0812">Transmembrane</keyword>
<name>A0ABN1GKY5_9ACTN</name>